<accession>A0AAN7PV11</accession>
<evidence type="ECO:0000313" key="2">
    <source>
        <dbReference type="Proteomes" id="UP001333110"/>
    </source>
</evidence>
<gene>
    <name evidence="1" type="ORF">QYF61_001004</name>
</gene>
<organism evidence="1 2">
    <name type="scientific">Mycteria americana</name>
    <name type="common">Wood stork</name>
    <dbReference type="NCBI Taxonomy" id="33587"/>
    <lineage>
        <taxon>Eukaryota</taxon>
        <taxon>Metazoa</taxon>
        <taxon>Chordata</taxon>
        <taxon>Craniata</taxon>
        <taxon>Vertebrata</taxon>
        <taxon>Euteleostomi</taxon>
        <taxon>Archelosauria</taxon>
        <taxon>Archosauria</taxon>
        <taxon>Dinosauria</taxon>
        <taxon>Saurischia</taxon>
        <taxon>Theropoda</taxon>
        <taxon>Coelurosauria</taxon>
        <taxon>Aves</taxon>
        <taxon>Neognathae</taxon>
        <taxon>Neoaves</taxon>
        <taxon>Aequornithes</taxon>
        <taxon>Ciconiiformes</taxon>
        <taxon>Ciconiidae</taxon>
        <taxon>Mycteria</taxon>
    </lineage>
</organism>
<dbReference type="EMBL" id="JAUNZN010000001">
    <property type="protein sequence ID" value="KAK4828876.1"/>
    <property type="molecule type" value="Genomic_DNA"/>
</dbReference>
<keyword evidence="2" id="KW-1185">Reference proteome</keyword>
<reference evidence="1 2" key="1">
    <citation type="journal article" date="2023" name="J. Hered.">
        <title>Chromosome-level genome of the wood stork (Mycteria americana) provides insight into avian chromosome evolution.</title>
        <authorList>
            <person name="Flamio R. Jr."/>
            <person name="Ramstad K.M."/>
        </authorList>
    </citation>
    <scope>NUCLEOTIDE SEQUENCE [LARGE SCALE GENOMIC DNA]</scope>
    <source>
        <strain evidence="1">JAX WOST 10</strain>
    </source>
</reference>
<sequence length="390" mass="42701">MVMQVVPLQPMEVHGGADIHPAVHGGPHAGAGGDVLKEAVTPWRTHAGADSWQELQPMDRSPCRSRFSGRTSDPVGDPCWSSLFLKNCTLWKGPTLEQFVKNCSLWEGPTMEKLMKDSILWEGPHGGAREEHEEEGVAETKCYELTPTRILPVPLGGQQGGDRGVENEGVKFSLGRRGSGRKGILPGCQLQFWKVVGLLETLGPASCLPAPIPKIMTSNDLHLRIIFAKPEAEAERFAEWQPSIELNSGEEFKEAGNTEIGFLLIKMHISTNTFTRLESMSQLPIGAIKRRVVLLFFWARGSVLCAGVCVWVSVTAPGVGPGTGGPCVCGAATGETGMHACQLSTYLDIRKNLFTERVVKHWNRLPREVVESPSLKEFKKCVDVALWDMV</sequence>
<protein>
    <submittedName>
        <fullName evidence="1">Uncharacterized protein</fullName>
    </submittedName>
</protein>
<proteinExistence type="predicted"/>
<name>A0AAN7PV11_MYCAM</name>
<comment type="caution">
    <text evidence="1">The sequence shown here is derived from an EMBL/GenBank/DDBJ whole genome shotgun (WGS) entry which is preliminary data.</text>
</comment>
<dbReference type="Proteomes" id="UP001333110">
    <property type="component" value="Unassembled WGS sequence"/>
</dbReference>
<dbReference type="AlphaFoldDB" id="A0AAN7PV11"/>
<evidence type="ECO:0000313" key="1">
    <source>
        <dbReference type="EMBL" id="KAK4828876.1"/>
    </source>
</evidence>